<sequence length="86" mass="9367">MPDEISSLITGIYILVPTMALLLDTRLLVVELLLRSEHLTGGSKSALGVAFYSCTEDGNFSDQSISHIVKVHQRLVKPVDTKSLLA</sequence>
<keyword evidence="1" id="KW-0472">Membrane</keyword>
<organism evidence="2">
    <name type="scientific">Trichuris suis</name>
    <name type="common">pig whipworm</name>
    <dbReference type="NCBI Taxonomy" id="68888"/>
    <lineage>
        <taxon>Eukaryota</taxon>
        <taxon>Metazoa</taxon>
        <taxon>Ecdysozoa</taxon>
        <taxon>Nematoda</taxon>
        <taxon>Enoplea</taxon>
        <taxon>Dorylaimia</taxon>
        <taxon>Trichinellida</taxon>
        <taxon>Trichuridae</taxon>
        <taxon>Trichuris</taxon>
    </lineage>
</organism>
<name>A0A085NR89_9BILA</name>
<feature type="transmembrane region" description="Helical" evidence="1">
    <location>
        <begin position="12"/>
        <end position="34"/>
    </location>
</feature>
<keyword evidence="1" id="KW-0812">Transmembrane</keyword>
<gene>
    <name evidence="2" type="ORF">M514_15687</name>
</gene>
<proteinExistence type="predicted"/>
<evidence type="ECO:0000313" key="2">
    <source>
        <dbReference type="EMBL" id="KFD71985.1"/>
    </source>
</evidence>
<feature type="non-terminal residue" evidence="2">
    <location>
        <position position="86"/>
    </location>
</feature>
<keyword evidence="1" id="KW-1133">Transmembrane helix</keyword>
<accession>A0A085NR89</accession>
<dbReference type="Proteomes" id="UP000030758">
    <property type="component" value="Unassembled WGS sequence"/>
</dbReference>
<evidence type="ECO:0000256" key="1">
    <source>
        <dbReference type="SAM" id="Phobius"/>
    </source>
</evidence>
<dbReference type="AlphaFoldDB" id="A0A085NR89"/>
<dbReference type="EMBL" id="KL367479">
    <property type="protein sequence ID" value="KFD71985.1"/>
    <property type="molecule type" value="Genomic_DNA"/>
</dbReference>
<protein>
    <submittedName>
        <fullName evidence="2">Uncharacterized protein</fullName>
    </submittedName>
</protein>
<reference evidence="2" key="1">
    <citation type="journal article" date="2014" name="Nat. Genet.">
        <title>Genome and transcriptome of the porcine whipworm Trichuris suis.</title>
        <authorList>
            <person name="Jex A.R."/>
            <person name="Nejsum P."/>
            <person name="Schwarz E.M."/>
            <person name="Hu L."/>
            <person name="Young N.D."/>
            <person name="Hall R.S."/>
            <person name="Korhonen P.K."/>
            <person name="Liao S."/>
            <person name="Thamsborg S."/>
            <person name="Xia J."/>
            <person name="Xu P."/>
            <person name="Wang S."/>
            <person name="Scheerlinck J.P."/>
            <person name="Hofmann A."/>
            <person name="Sternberg P.W."/>
            <person name="Wang J."/>
            <person name="Gasser R.B."/>
        </authorList>
    </citation>
    <scope>NUCLEOTIDE SEQUENCE [LARGE SCALE GENOMIC DNA]</scope>
    <source>
        <strain evidence="2">DCEP-RM93F</strain>
    </source>
</reference>